<dbReference type="Pfam" id="PF02518">
    <property type="entry name" value="HATPase_c"/>
    <property type="match status" value="1"/>
</dbReference>
<dbReference type="SMART" id="SM00387">
    <property type="entry name" value="HATPase_c"/>
    <property type="match status" value="1"/>
</dbReference>
<proteinExistence type="predicted"/>
<dbReference type="SUPFAM" id="SSF55874">
    <property type="entry name" value="ATPase domain of HSP90 chaperone/DNA topoisomerase II/histidine kinase"/>
    <property type="match status" value="1"/>
</dbReference>
<feature type="transmembrane region" description="Helical" evidence="6">
    <location>
        <begin position="12"/>
        <end position="34"/>
    </location>
</feature>
<dbReference type="InterPro" id="IPR001789">
    <property type="entry name" value="Sig_transdc_resp-reg_receiver"/>
</dbReference>
<evidence type="ECO:0000256" key="6">
    <source>
        <dbReference type="SAM" id="Phobius"/>
    </source>
</evidence>
<evidence type="ECO:0000313" key="9">
    <source>
        <dbReference type="EMBL" id="TWW02191.1"/>
    </source>
</evidence>
<evidence type="ECO:0000259" key="8">
    <source>
        <dbReference type="PROSITE" id="PS50110"/>
    </source>
</evidence>
<evidence type="ECO:0000256" key="3">
    <source>
        <dbReference type="ARBA" id="ARBA00022553"/>
    </source>
</evidence>
<dbReference type="AlphaFoldDB" id="A0A5C6LY81"/>
<evidence type="ECO:0000259" key="7">
    <source>
        <dbReference type="PROSITE" id="PS50109"/>
    </source>
</evidence>
<dbReference type="CDD" id="cd00082">
    <property type="entry name" value="HisKA"/>
    <property type="match status" value="1"/>
</dbReference>
<dbReference type="PROSITE" id="PS50109">
    <property type="entry name" value="HIS_KIN"/>
    <property type="match status" value="1"/>
</dbReference>
<dbReference type="Gene3D" id="3.30.565.10">
    <property type="entry name" value="Histidine kinase-like ATPase, C-terminal domain"/>
    <property type="match status" value="1"/>
</dbReference>
<reference evidence="9 10" key="1">
    <citation type="submission" date="2019-08" db="EMBL/GenBank/DDBJ databases">
        <title>Whole genome sequencing of chitin degrading bacteria Chitinophaga pinensis YS16.</title>
        <authorList>
            <person name="Singh R.P."/>
            <person name="Manchanda G."/>
            <person name="Maurya I.K."/>
            <person name="Joshi N.K."/>
            <person name="Srivastava A.K."/>
        </authorList>
    </citation>
    <scope>NUCLEOTIDE SEQUENCE [LARGE SCALE GENOMIC DNA]</scope>
    <source>
        <strain evidence="9 10">YS-16</strain>
    </source>
</reference>
<gene>
    <name evidence="9" type="ORF">FEF09_03340</name>
</gene>
<keyword evidence="6" id="KW-0812">Transmembrane</keyword>
<dbReference type="InterPro" id="IPR011006">
    <property type="entry name" value="CheY-like_superfamily"/>
</dbReference>
<dbReference type="SUPFAM" id="SSF47384">
    <property type="entry name" value="Homodimeric domain of signal transducing histidine kinase"/>
    <property type="match status" value="1"/>
</dbReference>
<dbReference type="CDD" id="cd17546">
    <property type="entry name" value="REC_hyHK_CKI1_RcsC-like"/>
    <property type="match status" value="1"/>
</dbReference>
<keyword evidence="10" id="KW-1185">Reference proteome</keyword>
<dbReference type="Gene3D" id="1.10.287.130">
    <property type="match status" value="1"/>
</dbReference>
<dbReference type="GO" id="GO:0000155">
    <property type="term" value="F:phosphorelay sensor kinase activity"/>
    <property type="evidence" value="ECO:0007669"/>
    <property type="project" value="InterPro"/>
</dbReference>
<dbReference type="PANTHER" id="PTHR45339">
    <property type="entry name" value="HYBRID SIGNAL TRANSDUCTION HISTIDINE KINASE J"/>
    <property type="match status" value="1"/>
</dbReference>
<comment type="caution">
    <text evidence="9">The sequence shown here is derived from an EMBL/GenBank/DDBJ whole genome shotgun (WGS) entry which is preliminary data.</text>
</comment>
<dbReference type="PANTHER" id="PTHR45339:SF1">
    <property type="entry name" value="HYBRID SIGNAL TRANSDUCTION HISTIDINE KINASE J"/>
    <property type="match status" value="1"/>
</dbReference>
<dbReference type="SMART" id="SM00448">
    <property type="entry name" value="REC"/>
    <property type="match status" value="1"/>
</dbReference>
<name>A0A5C6LY81_9BACT</name>
<dbReference type="SMART" id="SM00388">
    <property type="entry name" value="HisKA"/>
    <property type="match status" value="1"/>
</dbReference>
<evidence type="ECO:0000256" key="2">
    <source>
        <dbReference type="ARBA" id="ARBA00012438"/>
    </source>
</evidence>
<dbReference type="Pfam" id="PF00072">
    <property type="entry name" value="Response_reg"/>
    <property type="match status" value="1"/>
</dbReference>
<accession>A0A5C6LY81</accession>
<dbReference type="PROSITE" id="PS50110">
    <property type="entry name" value="RESPONSE_REGULATORY"/>
    <property type="match status" value="1"/>
</dbReference>
<sequence>MYRSVAFGHTPFTLPVFVIVDVIPVNHFSIPAVITVSDLSFVIPVLSVAVLLIALYYIWYLRKQITHINRTGKALADARVNMINNISQEVRTPLNAIIGFSEQLHYTTLDSAQREMLLAVENAAGTLSRMQQHFQELAWSQRGELQLDTYPFSLYKIFTGTTERAHVQAKARQLTFEAVYDGDKQLQVAGDGERLGRLISILLDNAIRYTDAGNVRCLLKIDQEFAGEARVQIRVSDTGLGISPERQTMIFEQYLHNTVPQAGSVHGTGIGLALAKALITLHHGEILLESTPGKGSCFICNISYRVVPVPQTVIITQKEVEQLTGQLMKGRYLLVADDQEMNLALMDKILTRWQCRFDKAPDGAVAYELFVNNNYDMVLLDLQMPRMTGLEVVKRIREDKEPQKAHVPVLALTADTTMPGNQEFIDAGFDDYLLKPFREKEIYNVIIRHLRAESAFVKTVH</sequence>
<feature type="transmembrane region" description="Helical" evidence="6">
    <location>
        <begin position="40"/>
        <end position="60"/>
    </location>
</feature>
<evidence type="ECO:0000256" key="5">
    <source>
        <dbReference type="PROSITE-ProRule" id="PRU00169"/>
    </source>
</evidence>
<dbReference type="InterPro" id="IPR003594">
    <property type="entry name" value="HATPase_dom"/>
</dbReference>
<dbReference type="Gene3D" id="3.40.50.2300">
    <property type="match status" value="1"/>
</dbReference>
<dbReference type="InterPro" id="IPR003661">
    <property type="entry name" value="HisK_dim/P_dom"/>
</dbReference>
<dbReference type="InterPro" id="IPR005467">
    <property type="entry name" value="His_kinase_dom"/>
</dbReference>
<keyword evidence="6" id="KW-0472">Membrane</keyword>
<dbReference type="EC" id="2.7.13.3" evidence="2"/>
<dbReference type="InterPro" id="IPR004358">
    <property type="entry name" value="Sig_transdc_His_kin-like_C"/>
</dbReference>
<dbReference type="Proteomes" id="UP000318815">
    <property type="component" value="Unassembled WGS sequence"/>
</dbReference>
<dbReference type="InterPro" id="IPR036890">
    <property type="entry name" value="HATPase_C_sf"/>
</dbReference>
<keyword evidence="6" id="KW-1133">Transmembrane helix</keyword>
<evidence type="ECO:0000256" key="1">
    <source>
        <dbReference type="ARBA" id="ARBA00000085"/>
    </source>
</evidence>
<dbReference type="OrthoDB" id="9811889at2"/>
<dbReference type="EMBL" id="VOHS01000002">
    <property type="protein sequence ID" value="TWW02191.1"/>
    <property type="molecule type" value="Genomic_DNA"/>
</dbReference>
<feature type="domain" description="Response regulatory" evidence="8">
    <location>
        <begin position="332"/>
        <end position="450"/>
    </location>
</feature>
<organism evidence="9 10">
    <name type="scientific">Chitinophaga pinensis</name>
    <dbReference type="NCBI Taxonomy" id="79329"/>
    <lineage>
        <taxon>Bacteria</taxon>
        <taxon>Pseudomonadati</taxon>
        <taxon>Bacteroidota</taxon>
        <taxon>Chitinophagia</taxon>
        <taxon>Chitinophagales</taxon>
        <taxon>Chitinophagaceae</taxon>
        <taxon>Chitinophaga</taxon>
    </lineage>
</organism>
<dbReference type="Pfam" id="PF00512">
    <property type="entry name" value="HisKA"/>
    <property type="match status" value="1"/>
</dbReference>
<keyword evidence="3 5" id="KW-0597">Phosphoprotein</keyword>
<dbReference type="PRINTS" id="PR00344">
    <property type="entry name" value="BCTRLSENSOR"/>
</dbReference>
<dbReference type="SUPFAM" id="SSF52172">
    <property type="entry name" value="CheY-like"/>
    <property type="match status" value="1"/>
</dbReference>
<protein>
    <recommendedName>
        <fullName evidence="2">histidine kinase</fullName>
        <ecNumber evidence="2">2.7.13.3</ecNumber>
    </recommendedName>
</protein>
<feature type="domain" description="Histidine kinase" evidence="7">
    <location>
        <begin position="85"/>
        <end position="306"/>
    </location>
</feature>
<dbReference type="RefSeq" id="WP_146303730.1">
    <property type="nucleotide sequence ID" value="NZ_VOHS01000002.1"/>
</dbReference>
<evidence type="ECO:0000256" key="4">
    <source>
        <dbReference type="ARBA" id="ARBA00023012"/>
    </source>
</evidence>
<keyword evidence="4" id="KW-0902">Two-component regulatory system</keyword>
<dbReference type="InterPro" id="IPR036097">
    <property type="entry name" value="HisK_dim/P_sf"/>
</dbReference>
<feature type="modified residue" description="4-aspartylphosphate" evidence="5">
    <location>
        <position position="381"/>
    </location>
</feature>
<evidence type="ECO:0000313" key="10">
    <source>
        <dbReference type="Proteomes" id="UP000318815"/>
    </source>
</evidence>
<comment type="catalytic activity">
    <reaction evidence="1">
        <text>ATP + protein L-histidine = ADP + protein N-phospho-L-histidine.</text>
        <dbReference type="EC" id="2.7.13.3"/>
    </reaction>
</comment>